<evidence type="ECO:0000256" key="4">
    <source>
        <dbReference type="ARBA" id="ARBA00023033"/>
    </source>
</evidence>
<dbReference type="GO" id="GO:0071949">
    <property type="term" value="F:FAD binding"/>
    <property type="evidence" value="ECO:0007669"/>
    <property type="project" value="InterPro"/>
</dbReference>
<evidence type="ECO:0000256" key="2">
    <source>
        <dbReference type="ARBA" id="ARBA00022827"/>
    </source>
</evidence>
<dbReference type="PANTHER" id="PTHR47178:SF5">
    <property type="entry name" value="FAD-BINDING DOMAIN-CONTAINING PROTEIN"/>
    <property type="match status" value="1"/>
</dbReference>
<keyword evidence="2" id="KW-0274">FAD</keyword>
<dbReference type="EMBL" id="JABBXF010000012">
    <property type="protein sequence ID" value="NVK77513.1"/>
    <property type="molecule type" value="Genomic_DNA"/>
</dbReference>
<keyword evidence="1" id="KW-0285">Flavoprotein</keyword>
<evidence type="ECO:0000256" key="3">
    <source>
        <dbReference type="ARBA" id="ARBA00023002"/>
    </source>
</evidence>
<dbReference type="Gene3D" id="3.50.50.60">
    <property type="entry name" value="FAD/NAD(P)-binding domain"/>
    <property type="match status" value="1"/>
</dbReference>
<comment type="caution">
    <text evidence="6">The sequence shown here is derived from an EMBL/GenBank/DDBJ whole genome shotgun (WGS) entry which is preliminary data.</text>
</comment>
<dbReference type="Proteomes" id="UP000587462">
    <property type="component" value="Unassembled WGS sequence"/>
</dbReference>
<name>A0A7Y7B1W3_STRMO</name>
<reference evidence="6 7" key="1">
    <citation type="submission" date="2020-04" db="EMBL/GenBank/DDBJ databases">
        <title>Draft Genome Sequence of Streptomyces morookaense DSM 40503, an 8-azaguanine-producing strain.</title>
        <authorList>
            <person name="Qi J."/>
            <person name="Gao J.-M."/>
        </authorList>
    </citation>
    <scope>NUCLEOTIDE SEQUENCE [LARGE SCALE GENOMIC DNA]</scope>
    <source>
        <strain evidence="6 7">DSM 40503</strain>
    </source>
</reference>
<dbReference type="PANTHER" id="PTHR47178">
    <property type="entry name" value="MONOOXYGENASE, FAD-BINDING"/>
    <property type="match status" value="1"/>
</dbReference>
<protein>
    <submittedName>
        <fullName evidence="6">FAD-dependent monooxygenase</fullName>
    </submittedName>
</protein>
<proteinExistence type="predicted"/>
<dbReference type="InterPro" id="IPR036188">
    <property type="entry name" value="FAD/NAD-bd_sf"/>
</dbReference>
<keyword evidence="4 6" id="KW-0503">Monooxygenase</keyword>
<evidence type="ECO:0000313" key="6">
    <source>
        <dbReference type="EMBL" id="NVK77513.1"/>
    </source>
</evidence>
<dbReference type="GO" id="GO:0004497">
    <property type="term" value="F:monooxygenase activity"/>
    <property type="evidence" value="ECO:0007669"/>
    <property type="project" value="UniProtKB-KW"/>
</dbReference>
<keyword evidence="7" id="KW-1185">Reference proteome</keyword>
<dbReference type="InterPro" id="IPR002938">
    <property type="entry name" value="FAD-bd"/>
</dbReference>
<keyword evidence="3" id="KW-0560">Oxidoreductase</keyword>
<feature type="domain" description="FAD-binding" evidence="5">
    <location>
        <begin position="375"/>
        <end position="427"/>
    </location>
</feature>
<accession>A0A7Y7B1W3</accession>
<gene>
    <name evidence="6" type="ORF">HG542_07530</name>
</gene>
<dbReference type="Pfam" id="PF01494">
    <property type="entry name" value="FAD_binding_3"/>
    <property type="match status" value="2"/>
</dbReference>
<sequence length="499" mass="55031">MSSVTSTSALPGPERQGGPIYLLTIKHLECQANFAWSSRHPRTQRTTEAHVKDTTTPHVIVIGGGTGGLCLAHGLKRAGVSVRVYERDRTRADGVQGYRVGIDPDGSRALKACLSPDLFDTFVATCARTASYFCIRTEQLKESLTLELHPPTDPVNSEKSVSRMTLRQVLVTGVEDVVEFGKVFTHYEQNDDGTVTAFFEDGTSATGDVLVAADGSNSRVRRQYLPHATVQEAGVIAVTCKVPLTDESRALLPREVTQGIGLVMAPRGYTCILHTMEFPWDREGELKHGIGNTDAELIKNWPGLLYDNTRDYINWGFNAATRQFPSDVMQMRGKELIDLVLRMTPGWAPQLHQLFRMGDPSTCFPIKVHTTEPVPQWRTTNVTLLGDAIHTMTPGMGVGANTALRDAALLTKNLTAVSKGSMTLHDAVHDYETQMVEYGFKAVLDSRKNFSGDQVVHRDVLGRVALVGMRAGLWALNHLPPAKRKMADKLYEYRGGERE</sequence>
<dbReference type="SUPFAM" id="SSF51905">
    <property type="entry name" value="FAD/NAD(P)-binding domain"/>
    <property type="match status" value="1"/>
</dbReference>
<feature type="domain" description="FAD-binding" evidence="5">
    <location>
        <begin position="58"/>
        <end position="287"/>
    </location>
</feature>
<evidence type="ECO:0000313" key="7">
    <source>
        <dbReference type="Proteomes" id="UP000587462"/>
    </source>
</evidence>
<organism evidence="6 7">
    <name type="scientific">Streptomyces morookaense</name>
    <name type="common">Streptoverticillium morookaense</name>
    <dbReference type="NCBI Taxonomy" id="1970"/>
    <lineage>
        <taxon>Bacteria</taxon>
        <taxon>Bacillati</taxon>
        <taxon>Actinomycetota</taxon>
        <taxon>Actinomycetes</taxon>
        <taxon>Kitasatosporales</taxon>
        <taxon>Streptomycetaceae</taxon>
        <taxon>Streptomyces</taxon>
    </lineage>
</organism>
<evidence type="ECO:0000256" key="1">
    <source>
        <dbReference type="ARBA" id="ARBA00022630"/>
    </source>
</evidence>
<dbReference type="AlphaFoldDB" id="A0A7Y7B1W3"/>
<evidence type="ECO:0000259" key="5">
    <source>
        <dbReference type="Pfam" id="PF01494"/>
    </source>
</evidence>
<dbReference type="PRINTS" id="PR00420">
    <property type="entry name" value="RNGMNOXGNASE"/>
</dbReference>